<dbReference type="AlphaFoldDB" id="A0A218NLX9"/>
<dbReference type="RefSeq" id="WP_088819645.1">
    <property type="nucleotide sequence ID" value="NZ_CP019964.1"/>
</dbReference>
<dbReference type="InterPro" id="IPR027417">
    <property type="entry name" value="P-loop_NTPase"/>
</dbReference>
<dbReference type="PIRSF" id="PIRSF002849">
    <property type="entry name" value="AAA_ATPase_chaperone_MoxR_prd"/>
    <property type="match status" value="1"/>
</dbReference>
<protein>
    <submittedName>
        <fullName evidence="2">MoxR-like ATPase</fullName>
    </submittedName>
</protein>
<dbReference type="GeneID" id="33313699"/>
<dbReference type="Gene3D" id="3.40.50.300">
    <property type="entry name" value="P-loop containing nucleotide triphosphate hydrolases"/>
    <property type="match status" value="1"/>
</dbReference>
<name>A0A218NLX9_9ARCH</name>
<dbReference type="CDD" id="cd00009">
    <property type="entry name" value="AAA"/>
    <property type="match status" value="1"/>
</dbReference>
<dbReference type="OrthoDB" id="24581at2157"/>
<dbReference type="InterPro" id="IPR003593">
    <property type="entry name" value="AAA+_ATPase"/>
</dbReference>
<accession>A0A218NLX9</accession>
<proteinExistence type="predicted"/>
<dbReference type="GO" id="GO:0005524">
    <property type="term" value="F:ATP binding"/>
    <property type="evidence" value="ECO:0007669"/>
    <property type="project" value="InterPro"/>
</dbReference>
<dbReference type="GO" id="GO:0016887">
    <property type="term" value="F:ATP hydrolysis activity"/>
    <property type="evidence" value="ECO:0007669"/>
    <property type="project" value="InterPro"/>
</dbReference>
<dbReference type="InterPro" id="IPR050764">
    <property type="entry name" value="CbbQ/NirQ/NorQ/GpvN"/>
</dbReference>
<sequence>MMEAVDVKDIYQKIETEIKKRIAGKLDVVKLMFVAMIANGHIMLEGAPGVAKTTMTKTLAETVQASFGRIQGTPDLSFKDIVGYTYMDDKNNVQLKKGPIFNNILLIDELNRAPPRTTTALLESLEERQVTMGDSTMPLPKPFIAMATQNPLNIEGTTSLPKVLTDRFLMRVAVDYPSMEEEQQMLRIKESEEHTTVNKVISVDDILSMQQLVKSVSMPEKIIKYITEIVDATRTDMHVVMGGSPRAEISFMQCGKALALVEGRNEITIDDIKYLAKPVLSHRIAVRATGAIGVNGIIDGIIANIPTDDL</sequence>
<dbReference type="KEGG" id="marh:Mia14_0140"/>
<dbReference type="SUPFAM" id="SSF52540">
    <property type="entry name" value="P-loop containing nucleoside triphosphate hydrolases"/>
    <property type="match status" value="1"/>
</dbReference>
<dbReference type="Pfam" id="PF17863">
    <property type="entry name" value="AAA_lid_2"/>
    <property type="match status" value="1"/>
</dbReference>
<dbReference type="Gene3D" id="1.10.8.80">
    <property type="entry name" value="Magnesium chelatase subunit I, C-Terminal domain"/>
    <property type="match status" value="1"/>
</dbReference>
<dbReference type="EMBL" id="CP019964">
    <property type="protein sequence ID" value="ASI13478.1"/>
    <property type="molecule type" value="Genomic_DNA"/>
</dbReference>
<dbReference type="Pfam" id="PF07726">
    <property type="entry name" value="AAA_3"/>
    <property type="match status" value="1"/>
</dbReference>
<evidence type="ECO:0000313" key="2">
    <source>
        <dbReference type="EMBL" id="ASI13478.1"/>
    </source>
</evidence>
<dbReference type="PANTHER" id="PTHR42759:SF1">
    <property type="entry name" value="MAGNESIUM-CHELATASE SUBUNIT CHLD"/>
    <property type="match status" value="1"/>
</dbReference>
<reference evidence="2 3" key="1">
    <citation type="journal article" date="2017" name="Nat. Commun.">
        <title>'ARMAN' archaea depend on association with euryarchaeal host in culture and in situ.</title>
        <authorList>
            <person name="Golyshina O."/>
            <person name="Toshchakov S."/>
            <person name="Makarova K."/>
            <person name="Gavrilov S."/>
            <person name="Korzhenkov A."/>
            <person name="La Cono V."/>
            <person name="Arcadi E."/>
            <person name="Nechitaylo T."/>
            <person name="Ferrer M."/>
            <person name="Kublanov I."/>
            <person name="Wolf Y."/>
            <person name="Yakimov M."/>
            <person name="Golyshin P."/>
            <person name="Slesarev A."/>
            <person name="Kozyavkin S."/>
        </authorList>
    </citation>
    <scope>NUCLEOTIDE SEQUENCE [LARGE SCALE GENOMIC DNA]</scope>
    <source>
        <strain evidence="2 3">Mia14</strain>
    </source>
</reference>
<keyword evidence="3" id="KW-1185">Reference proteome</keyword>
<feature type="domain" description="AAA+ ATPase" evidence="1">
    <location>
        <begin position="38"/>
        <end position="178"/>
    </location>
</feature>
<organism evidence="2 3">
    <name type="scientific">Candidatus Mancarchaeum acidiphilum</name>
    <dbReference type="NCBI Taxonomy" id="1920749"/>
    <lineage>
        <taxon>Archaea</taxon>
        <taxon>Candidatus Micrarchaeota</taxon>
        <taxon>Candidatus Mancarchaeum</taxon>
    </lineage>
</organism>
<dbReference type="Proteomes" id="UP000197679">
    <property type="component" value="Chromosome"/>
</dbReference>
<gene>
    <name evidence="2" type="ORF">Mia14_0140</name>
</gene>
<dbReference type="InterPro" id="IPR011703">
    <property type="entry name" value="ATPase_AAA-3"/>
</dbReference>
<dbReference type="PANTHER" id="PTHR42759">
    <property type="entry name" value="MOXR FAMILY PROTEIN"/>
    <property type="match status" value="1"/>
</dbReference>
<dbReference type="InterPro" id="IPR041628">
    <property type="entry name" value="ChlI/MoxR_AAA_lid"/>
</dbReference>
<dbReference type="SMART" id="SM00382">
    <property type="entry name" value="AAA"/>
    <property type="match status" value="1"/>
</dbReference>
<evidence type="ECO:0000313" key="3">
    <source>
        <dbReference type="Proteomes" id="UP000197679"/>
    </source>
</evidence>
<evidence type="ECO:0000259" key="1">
    <source>
        <dbReference type="SMART" id="SM00382"/>
    </source>
</evidence>